<dbReference type="EMBL" id="WIGM01000060">
    <property type="protein sequence ID" value="KAF6842761.1"/>
    <property type="molecule type" value="Genomic_DNA"/>
</dbReference>
<gene>
    <name evidence="1" type="ORF">CMUS01_02754</name>
</gene>
<dbReference type="Proteomes" id="UP000639643">
    <property type="component" value="Unassembled WGS sequence"/>
</dbReference>
<keyword evidence="2" id="KW-1185">Reference proteome</keyword>
<comment type="caution">
    <text evidence="1">The sequence shown here is derived from an EMBL/GenBank/DDBJ whole genome shotgun (WGS) entry which is preliminary data.</text>
</comment>
<evidence type="ECO:0000313" key="2">
    <source>
        <dbReference type="Proteomes" id="UP000639643"/>
    </source>
</evidence>
<protein>
    <submittedName>
        <fullName evidence="1">Uncharacterized protein</fullName>
    </submittedName>
</protein>
<name>A0A8H6NUD7_9PEZI</name>
<accession>A0A8H6NUD7</accession>
<reference evidence="1" key="1">
    <citation type="journal article" date="2020" name="Phytopathology">
        <title>Genome Sequence Resources of Colletotrichum truncatum, C. plurivorum, C. musicola, and C. sojae: Four Species Pathogenic to Soybean (Glycine max).</title>
        <authorList>
            <person name="Rogerio F."/>
            <person name="Boufleur T.R."/>
            <person name="Ciampi-Guillardi M."/>
            <person name="Sukno S.A."/>
            <person name="Thon M.R."/>
            <person name="Massola Junior N.S."/>
            <person name="Baroncelli R."/>
        </authorList>
    </citation>
    <scope>NUCLEOTIDE SEQUENCE</scope>
    <source>
        <strain evidence="1">LFN0074</strain>
    </source>
</reference>
<dbReference type="AlphaFoldDB" id="A0A8H6NUD7"/>
<evidence type="ECO:0000313" key="1">
    <source>
        <dbReference type="EMBL" id="KAF6842761.1"/>
    </source>
</evidence>
<sequence length="136" mass="14632">MPLNLKQEDKLHGVAGIWLIDSLLGRRMQDVKQSIIASSVVEGEEQKRPGPVGAWWAAPKTGKDIVWDSVGSGVPVFIRTSKPGGMSSNVVFAITGPVEKAPPLRGDRASFDVDPHLGTPAETIPLRFLHPPSGYL</sequence>
<organism evidence="1 2">
    <name type="scientific">Colletotrichum musicola</name>
    <dbReference type="NCBI Taxonomy" id="2175873"/>
    <lineage>
        <taxon>Eukaryota</taxon>
        <taxon>Fungi</taxon>
        <taxon>Dikarya</taxon>
        <taxon>Ascomycota</taxon>
        <taxon>Pezizomycotina</taxon>
        <taxon>Sordariomycetes</taxon>
        <taxon>Hypocreomycetidae</taxon>
        <taxon>Glomerellales</taxon>
        <taxon>Glomerellaceae</taxon>
        <taxon>Colletotrichum</taxon>
        <taxon>Colletotrichum orchidearum species complex</taxon>
    </lineage>
</organism>
<proteinExistence type="predicted"/>